<protein>
    <submittedName>
        <fullName evidence="5">Carbonic anhydrase</fullName>
    </submittedName>
</protein>
<dbReference type="SUPFAM" id="SSF53056">
    <property type="entry name" value="beta-carbonic anhydrase, cab"/>
    <property type="match status" value="1"/>
</dbReference>
<evidence type="ECO:0000256" key="2">
    <source>
        <dbReference type="ARBA" id="ARBA00006217"/>
    </source>
</evidence>
<gene>
    <name evidence="5" type="ORF">VOP03_16700</name>
</gene>
<evidence type="ECO:0000256" key="1">
    <source>
        <dbReference type="ARBA" id="ARBA00001947"/>
    </source>
</evidence>
<evidence type="ECO:0000256" key="4">
    <source>
        <dbReference type="ARBA" id="ARBA00022833"/>
    </source>
</evidence>
<feature type="non-terminal residue" evidence="5">
    <location>
        <position position="85"/>
    </location>
</feature>
<comment type="caution">
    <text evidence="5">The sequence shown here is derived from an EMBL/GenBank/DDBJ whole genome shotgun (WGS) entry which is preliminary data.</text>
</comment>
<keyword evidence="4" id="KW-0862">Zinc</keyword>
<dbReference type="Gene3D" id="3.40.1050.10">
    <property type="entry name" value="Carbonic anhydrase"/>
    <property type="match status" value="1"/>
</dbReference>
<evidence type="ECO:0000313" key="6">
    <source>
        <dbReference type="Proteomes" id="UP001355298"/>
    </source>
</evidence>
<evidence type="ECO:0000256" key="3">
    <source>
        <dbReference type="ARBA" id="ARBA00022723"/>
    </source>
</evidence>
<reference evidence="5 6" key="1">
    <citation type="submission" date="2024-01" db="EMBL/GenBank/DDBJ databases">
        <title>The strains designed SYSU M86414 and SYSU M84420 isolated from the marine sediment in San Sha City (Hainan Province, China).</title>
        <authorList>
            <person name="Guo D."/>
        </authorList>
    </citation>
    <scope>NUCLEOTIDE SEQUENCE [LARGE SCALE GENOMIC DNA]</scope>
    <source>
        <strain evidence="5 6">SYSU M84420</strain>
    </source>
</reference>
<proteinExistence type="inferred from homology"/>
<dbReference type="RefSeq" id="WP_326407903.1">
    <property type="nucleotide sequence ID" value="NZ_JAYMGW010000048.1"/>
</dbReference>
<keyword evidence="3" id="KW-0479">Metal-binding</keyword>
<dbReference type="Proteomes" id="UP001355298">
    <property type="component" value="Unassembled WGS sequence"/>
</dbReference>
<sequence>MSHTADHSSITDRIVDYVNGTPNYSEGLHVIPRAHLAVVTCMDSRIEVSVTFGLQPGEAHILHNAGGLITTDTLRSLSLSQIQLG</sequence>
<dbReference type="InterPro" id="IPR001765">
    <property type="entry name" value="Carbonic_anhydrase"/>
</dbReference>
<dbReference type="PANTHER" id="PTHR43175:SF3">
    <property type="entry name" value="CARBON DISULFIDE HYDROLASE"/>
    <property type="match status" value="1"/>
</dbReference>
<comment type="similarity">
    <text evidence="2">Belongs to the beta-class carbonic anhydrase family.</text>
</comment>
<keyword evidence="6" id="KW-1185">Reference proteome</keyword>
<name>A0ABU6IVN2_9FLAO</name>
<dbReference type="InterPro" id="IPR036874">
    <property type="entry name" value="Carbonic_anhydrase_sf"/>
</dbReference>
<evidence type="ECO:0000313" key="5">
    <source>
        <dbReference type="EMBL" id="MEC4266988.1"/>
    </source>
</evidence>
<organism evidence="5 6">
    <name type="scientific">Flagellimonas halotolerans</name>
    <dbReference type="NCBI Taxonomy" id="3112164"/>
    <lineage>
        <taxon>Bacteria</taxon>
        <taxon>Pseudomonadati</taxon>
        <taxon>Bacteroidota</taxon>
        <taxon>Flavobacteriia</taxon>
        <taxon>Flavobacteriales</taxon>
        <taxon>Flavobacteriaceae</taxon>
        <taxon>Flagellimonas</taxon>
    </lineage>
</organism>
<comment type="cofactor">
    <cofactor evidence="1">
        <name>Zn(2+)</name>
        <dbReference type="ChEBI" id="CHEBI:29105"/>
    </cofactor>
</comment>
<dbReference type="EMBL" id="JAYMGW010000048">
    <property type="protein sequence ID" value="MEC4266988.1"/>
    <property type="molecule type" value="Genomic_DNA"/>
</dbReference>
<dbReference type="PANTHER" id="PTHR43175">
    <property type="entry name" value="CARBONIC ANHYDRASE"/>
    <property type="match status" value="1"/>
</dbReference>
<accession>A0ABU6IVN2</accession>
<dbReference type="Pfam" id="PF00484">
    <property type="entry name" value="Pro_CA"/>
    <property type="match status" value="1"/>
</dbReference>